<sequence>MLLLIDNYDSFTWNLVQYFGALGQEVVVRRNDELTLTDITQLSPRYLVISPGPCTPNEAGISLAAITHFSGRLPILGVCLGHQSLAQAFGARVVRARQVMHGKTSLIRHRGEGVFKRLKDPLRVTRYHSLVVEQETLPDCFEITAWSEHADGSFDEIMGLRHKTLDVEGVQFHPESILSEQGHQLLANFLARS</sequence>
<dbReference type="InterPro" id="IPR006221">
    <property type="entry name" value="TrpG/PapA_dom"/>
</dbReference>
<dbReference type="OrthoDB" id="9786812at2"/>
<dbReference type="FunFam" id="3.40.50.880:FF:000003">
    <property type="entry name" value="Anthranilate synthase component II"/>
    <property type="match status" value="1"/>
</dbReference>
<dbReference type="NCBIfam" id="TIGR00566">
    <property type="entry name" value="trpG_papA"/>
    <property type="match status" value="1"/>
</dbReference>
<dbReference type="GO" id="GO:0046654">
    <property type="term" value="P:tetrahydrofolate biosynthetic process"/>
    <property type="evidence" value="ECO:0007669"/>
    <property type="project" value="TreeGrafter"/>
</dbReference>
<dbReference type="CDD" id="cd01743">
    <property type="entry name" value="GATase1_Anthranilate_Synthase"/>
    <property type="match status" value="1"/>
</dbReference>
<dbReference type="GO" id="GO:0004049">
    <property type="term" value="F:anthranilate synthase activity"/>
    <property type="evidence" value="ECO:0007669"/>
    <property type="project" value="TreeGrafter"/>
</dbReference>
<dbReference type="AlphaFoldDB" id="A0A175VLZ5"/>
<dbReference type="RefSeq" id="WP_026455945.1">
    <property type="nucleotide sequence ID" value="NZ_JAAKSE010000010.1"/>
</dbReference>
<gene>
    <name evidence="3" type="ORF">LCR_08915</name>
</gene>
<dbReference type="STRING" id="29489.VL01_10435"/>
<dbReference type="InterPro" id="IPR050472">
    <property type="entry name" value="Anth_synth/Amidotransfase"/>
</dbReference>
<keyword evidence="1" id="KW-0315">Glutamine amidotransferase</keyword>
<dbReference type="Gene3D" id="3.40.50.880">
    <property type="match status" value="1"/>
</dbReference>
<dbReference type="GO" id="GO:0005829">
    <property type="term" value="C:cytosol"/>
    <property type="evidence" value="ECO:0007669"/>
    <property type="project" value="TreeGrafter"/>
</dbReference>
<accession>A0A175VLZ5</accession>
<dbReference type="InterPro" id="IPR029062">
    <property type="entry name" value="Class_I_gatase-like"/>
</dbReference>
<organism evidence="3 4">
    <name type="scientific">Aeromonas enteropelogenes</name>
    <name type="common">Aeromonas trota</name>
    <dbReference type="NCBI Taxonomy" id="29489"/>
    <lineage>
        <taxon>Bacteria</taxon>
        <taxon>Pseudomonadati</taxon>
        <taxon>Pseudomonadota</taxon>
        <taxon>Gammaproteobacteria</taxon>
        <taxon>Aeromonadales</taxon>
        <taxon>Aeromonadaceae</taxon>
        <taxon>Aeromonas</taxon>
    </lineage>
</organism>
<protein>
    <submittedName>
        <fullName evidence="3">Anthranilate synthase</fullName>
    </submittedName>
</protein>
<feature type="domain" description="Glutamine amidotransferase" evidence="2">
    <location>
        <begin position="3"/>
        <end position="191"/>
    </location>
</feature>
<dbReference type="SUPFAM" id="SSF52317">
    <property type="entry name" value="Class I glutamine amidotransferase-like"/>
    <property type="match status" value="1"/>
</dbReference>
<proteinExistence type="predicted"/>
<dbReference type="EMBL" id="JMGO02000002">
    <property type="protein sequence ID" value="KXU81796.1"/>
    <property type="molecule type" value="Genomic_DNA"/>
</dbReference>
<dbReference type="Proteomes" id="UP000078435">
    <property type="component" value="Unassembled WGS sequence"/>
</dbReference>
<evidence type="ECO:0000313" key="3">
    <source>
        <dbReference type="EMBL" id="KXU81796.1"/>
    </source>
</evidence>
<dbReference type="PRINTS" id="PR00097">
    <property type="entry name" value="ANTSNTHASEII"/>
</dbReference>
<dbReference type="PRINTS" id="PR00099">
    <property type="entry name" value="CPSGATASE"/>
</dbReference>
<dbReference type="GO" id="GO:0046820">
    <property type="term" value="F:4-amino-4-deoxychorismate synthase activity"/>
    <property type="evidence" value="ECO:0007669"/>
    <property type="project" value="TreeGrafter"/>
</dbReference>
<dbReference type="PANTHER" id="PTHR43418">
    <property type="entry name" value="MULTIFUNCTIONAL TRYPTOPHAN BIOSYNTHESIS PROTEIN-RELATED"/>
    <property type="match status" value="1"/>
</dbReference>
<dbReference type="PANTHER" id="PTHR43418:SF4">
    <property type="entry name" value="MULTIFUNCTIONAL TRYPTOPHAN BIOSYNTHESIS PROTEIN"/>
    <property type="match status" value="1"/>
</dbReference>
<dbReference type="PROSITE" id="PS51273">
    <property type="entry name" value="GATASE_TYPE_1"/>
    <property type="match status" value="1"/>
</dbReference>
<name>A0A175VLZ5_AEREN</name>
<dbReference type="PRINTS" id="PR00096">
    <property type="entry name" value="GATASE"/>
</dbReference>
<dbReference type="InterPro" id="IPR017926">
    <property type="entry name" value="GATASE"/>
</dbReference>
<reference evidence="3 4" key="1">
    <citation type="submission" date="2016-02" db="EMBL/GenBank/DDBJ databases">
        <title>Draft genome sequence of Aeromonas trota strain 1999lcr isolated from cerebrospinal fluid (CSF).</title>
        <authorList>
            <person name="Dallagassa C.B."/>
            <person name="Prediger K.C."/>
            <person name="Weiss V.A."/>
            <person name="Assis F.E."/>
            <person name="Baura V."/>
            <person name="Cruz L.M."/>
            <person name="Souza E.M."/>
            <person name="Pedrosa F.O."/>
            <person name="Fadel-Picheth C.M."/>
        </authorList>
    </citation>
    <scope>NUCLEOTIDE SEQUENCE [LARGE SCALE GENOMIC DNA]</scope>
    <source>
        <strain evidence="3 4">1999lcr</strain>
    </source>
</reference>
<evidence type="ECO:0000313" key="4">
    <source>
        <dbReference type="Proteomes" id="UP000078435"/>
    </source>
</evidence>
<dbReference type="NCBIfam" id="NF005271">
    <property type="entry name" value="PRK06774.1"/>
    <property type="match status" value="1"/>
</dbReference>
<comment type="caution">
    <text evidence="3">The sequence shown here is derived from an EMBL/GenBank/DDBJ whole genome shotgun (WGS) entry which is preliminary data.</text>
</comment>
<evidence type="ECO:0000259" key="2">
    <source>
        <dbReference type="Pfam" id="PF00117"/>
    </source>
</evidence>
<dbReference type="GO" id="GO:0000162">
    <property type="term" value="P:L-tryptophan biosynthetic process"/>
    <property type="evidence" value="ECO:0007669"/>
    <property type="project" value="TreeGrafter"/>
</dbReference>
<dbReference type="Pfam" id="PF00117">
    <property type="entry name" value="GATase"/>
    <property type="match status" value="1"/>
</dbReference>
<evidence type="ECO:0000256" key="1">
    <source>
        <dbReference type="ARBA" id="ARBA00022962"/>
    </source>
</evidence>